<sequence length="155" mass="17625">MPSTGLGNSATDIAKIFKDVGEDLNELHLNLQLHIRGITVLDWHGWNCISSRCLAGRRRACHAIQVEPMRGLLIVETHFEGFVPSLRVMTKGEIKYWPAWERRQGEDLAEEGDLYDVCFLPPGELDSEEEDLEGETDSAQGLRIFRRFPGMKRSE</sequence>
<proteinExistence type="predicted"/>
<dbReference type="EMBL" id="JAULSV010000006">
    <property type="protein sequence ID" value="KAK0641889.1"/>
    <property type="molecule type" value="Genomic_DNA"/>
</dbReference>
<evidence type="ECO:0000313" key="1">
    <source>
        <dbReference type="EMBL" id="KAK0641889.1"/>
    </source>
</evidence>
<protein>
    <submittedName>
        <fullName evidence="1">Uncharacterized protein</fullName>
    </submittedName>
</protein>
<reference evidence="1" key="1">
    <citation type="submission" date="2023-06" db="EMBL/GenBank/DDBJ databases">
        <title>Genome-scale phylogeny and comparative genomics of the fungal order Sordariales.</title>
        <authorList>
            <consortium name="Lawrence Berkeley National Laboratory"/>
            <person name="Hensen N."/>
            <person name="Bonometti L."/>
            <person name="Westerberg I."/>
            <person name="Brannstrom I.O."/>
            <person name="Guillou S."/>
            <person name="Cros-Aarteil S."/>
            <person name="Calhoun S."/>
            <person name="Haridas S."/>
            <person name="Kuo A."/>
            <person name="Mondo S."/>
            <person name="Pangilinan J."/>
            <person name="Riley R."/>
            <person name="Labutti K."/>
            <person name="Andreopoulos B."/>
            <person name="Lipzen A."/>
            <person name="Chen C."/>
            <person name="Yanf M."/>
            <person name="Daum C."/>
            <person name="Ng V."/>
            <person name="Clum A."/>
            <person name="Steindorff A."/>
            <person name="Ohm R."/>
            <person name="Martin F."/>
            <person name="Silar P."/>
            <person name="Natvig D."/>
            <person name="Lalanne C."/>
            <person name="Gautier V."/>
            <person name="Ament-Velasquez S.L."/>
            <person name="Kruys A."/>
            <person name="Hutchinson M.I."/>
            <person name="Powell A.J."/>
            <person name="Barry K."/>
            <person name="Miller A.N."/>
            <person name="Grigoriev I.V."/>
            <person name="Debuchy R."/>
            <person name="Gladieux P."/>
            <person name="Thoren M.H."/>
            <person name="Johannesson H."/>
        </authorList>
    </citation>
    <scope>NUCLEOTIDE SEQUENCE</scope>
    <source>
        <strain evidence="1">SMH2532-1</strain>
    </source>
</reference>
<comment type="caution">
    <text evidence="1">The sequence shown here is derived from an EMBL/GenBank/DDBJ whole genome shotgun (WGS) entry which is preliminary data.</text>
</comment>
<keyword evidence="2" id="KW-1185">Reference proteome</keyword>
<evidence type="ECO:0000313" key="2">
    <source>
        <dbReference type="Proteomes" id="UP001174936"/>
    </source>
</evidence>
<organism evidence="1 2">
    <name type="scientific">Cercophora newfieldiana</name>
    <dbReference type="NCBI Taxonomy" id="92897"/>
    <lineage>
        <taxon>Eukaryota</taxon>
        <taxon>Fungi</taxon>
        <taxon>Dikarya</taxon>
        <taxon>Ascomycota</taxon>
        <taxon>Pezizomycotina</taxon>
        <taxon>Sordariomycetes</taxon>
        <taxon>Sordariomycetidae</taxon>
        <taxon>Sordariales</taxon>
        <taxon>Lasiosphaeriaceae</taxon>
        <taxon>Cercophora</taxon>
    </lineage>
</organism>
<dbReference type="AlphaFoldDB" id="A0AA39XXH3"/>
<name>A0AA39XXH3_9PEZI</name>
<accession>A0AA39XXH3</accession>
<dbReference type="Proteomes" id="UP001174936">
    <property type="component" value="Unassembled WGS sequence"/>
</dbReference>
<gene>
    <name evidence="1" type="ORF">B0T16DRAFT_461914</name>
</gene>